<feature type="domain" description="NAC" evidence="5">
    <location>
        <begin position="183"/>
        <end position="338"/>
    </location>
</feature>
<keyword evidence="2" id="KW-0238">DNA-binding</keyword>
<dbReference type="InterPro" id="IPR003441">
    <property type="entry name" value="NAC-dom"/>
</dbReference>
<keyword evidence="1" id="KW-0805">Transcription regulation</keyword>
<protein>
    <submittedName>
        <fullName evidence="6">NAC transcription factor 29-like</fullName>
    </submittedName>
</protein>
<evidence type="ECO:0000313" key="6">
    <source>
        <dbReference type="EMBL" id="CAA2983289.1"/>
    </source>
</evidence>
<dbReference type="PROSITE" id="PS51005">
    <property type="entry name" value="NAC"/>
    <property type="match status" value="1"/>
</dbReference>
<organism evidence="6 7">
    <name type="scientific">Olea europaea subsp. europaea</name>
    <dbReference type="NCBI Taxonomy" id="158383"/>
    <lineage>
        <taxon>Eukaryota</taxon>
        <taxon>Viridiplantae</taxon>
        <taxon>Streptophyta</taxon>
        <taxon>Embryophyta</taxon>
        <taxon>Tracheophyta</taxon>
        <taxon>Spermatophyta</taxon>
        <taxon>Magnoliopsida</taxon>
        <taxon>eudicotyledons</taxon>
        <taxon>Gunneridae</taxon>
        <taxon>Pentapetalae</taxon>
        <taxon>asterids</taxon>
        <taxon>lamiids</taxon>
        <taxon>Lamiales</taxon>
        <taxon>Oleaceae</taxon>
        <taxon>Oleeae</taxon>
        <taxon>Olea</taxon>
    </lineage>
</organism>
<evidence type="ECO:0000256" key="2">
    <source>
        <dbReference type="ARBA" id="ARBA00023125"/>
    </source>
</evidence>
<keyword evidence="7" id="KW-1185">Reference proteome</keyword>
<keyword evidence="4" id="KW-0539">Nucleus</keyword>
<comment type="caution">
    <text evidence="6">The sequence shown here is derived from an EMBL/GenBank/DDBJ whole genome shotgun (WGS) entry which is preliminary data.</text>
</comment>
<dbReference type="GO" id="GO:0003677">
    <property type="term" value="F:DNA binding"/>
    <property type="evidence" value="ECO:0007669"/>
    <property type="project" value="UniProtKB-KW"/>
</dbReference>
<dbReference type="AlphaFoldDB" id="A0A8S0RW55"/>
<dbReference type="GO" id="GO:0006355">
    <property type="term" value="P:regulation of DNA-templated transcription"/>
    <property type="evidence" value="ECO:0007669"/>
    <property type="project" value="InterPro"/>
</dbReference>
<dbReference type="Proteomes" id="UP000594638">
    <property type="component" value="Unassembled WGS sequence"/>
</dbReference>
<reference evidence="6 7" key="1">
    <citation type="submission" date="2019-12" db="EMBL/GenBank/DDBJ databases">
        <authorList>
            <person name="Alioto T."/>
            <person name="Alioto T."/>
            <person name="Gomez Garrido J."/>
        </authorList>
    </citation>
    <scope>NUCLEOTIDE SEQUENCE [LARGE SCALE GENOMIC DNA]</scope>
</reference>
<name>A0A8S0RW55_OLEEU</name>
<keyword evidence="3" id="KW-0804">Transcription</keyword>
<dbReference type="Pfam" id="PF02365">
    <property type="entry name" value="NAM"/>
    <property type="match status" value="1"/>
</dbReference>
<dbReference type="EMBL" id="CACTIH010003726">
    <property type="protein sequence ID" value="CAA2983289.1"/>
    <property type="molecule type" value="Genomic_DNA"/>
</dbReference>
<evidence type="ECO:0000313" key="7">
    <source>
        <dbReference type="Proteomes" id="UP000594638"/>
    </source>
</evidence>
<evidence type="ECO:0000256" key="3">
    <source>
        <dbReference type="ARBA" id="ARBA00023163"/>
    </source>
</evidence>
<evidence type="ECO:0000256" key="1">
    <source>
        <dbReference type="ARBA" id="ARBA00023015"/>
    </source>
</evidence>
<dbReference type="OrthoDB" id="969582at2759"/>
<evidence type="ECO:0000259" key="5">
    <source>
        <dbReference type="PROSITE" id="PS51005"/>
    </source>
</evidence>
<dbReference type="PANTHER" id="PTHR31719:SF94">
    <property type="entry name" value="PROTEIN ATAF2"/>
    <property type="match status" value="1"/>
</dbReference>
<proteinExistence type="predicted"/>
<sequence length="633" mass="72689">MDSENNHSDPLNPQQQEEDEFRHLLIQSFVDNDTTIHSLWEERHQNYPVGPHEGVLQHDQNAVAHNAYNHQQLEYLHQQQEQNQILLQLYRNMMEYSPMDHPVVRGLDQEVQQNLVHQNTAVPGTNNPLELWYMMLHNTTNINSQPHQNHVPIQQFPQNEHNLLMPNNAEIIPQNSENVIQNLPPGYRFLPTDEELVNEYLKNKVENKPLPCNGIIHDVLIYDSNPYELIEQYDSFEGQWYFFTSRERKYPKGKRPRRSAVNGYWKPTGIDKTIFHDNLPIGYKLVLDFYEGKHQKGPRTDLKMHEYRIQQKSDAPFTGTKGNPGKLDKWVLCKIYRTRGGNDRDDNQEGGDQLMIDQENHDQPLNGADASSSTMPILEDSALNSNNDNLDTQDNARMINNDAEKNTMPTLEESATNTSDDNVMQWDNGRMINTNADANIMPALEESAFNSSHDNLMKWDNAKMIKTDADANTTPTLEEYTLNSSNDNLMQQDKARMINIDADANTMPTLEESTLNSENTNNNNVMQKNNVSAINTPALEESDVLNIQNTSQSDFLNIPNGCKKESTSSQPDFWNILSGCEKVSTSTDNSGIPFDLEYFTNFHIEPPIPLDEHFFSDIEEESEQEPKKARQMA</sequence>
<accession>A0A8S0RW55</accession>
<dbReference type="SUPFAM" id="SSF101941">
    <property type="entry name" value="NAC domain"/>
    <property type="match status" value="1"/>
</dbReference>
<dbReference type="PANTHER" id="PTHR31719">
    <property type="entry name" value="NAC TRANSCRIPTION FACTOR 56"/>
    <property type="match status" value="1"/>
</dbReference>
<dbReference type="InterPro" id="IPR036093">
    <property type="entry name" value="NAC_dom_sf"/>
</dbReference>
<gene>
    <name evidence="6" type="ORF">OLEA9_A009464</name>
</gene>
<evidence type="ECO:0000256" key="4">
    <source>
        <dbReference type="ARBA" id="ARBA00023242"/>
    </source>
</evidence>
<dbReference type="Gene3D" id="2.170.150.80">
    <property type="entry name" value="NAC domain"/>
    <property type="match status" value="1"/>
</dbReference>
<dbReference type="Gramene" id="OE9A009464T1">
    <property type="protein sequence ID" value="OE9A009464C1"/>
    <property type="gene ID" value="OE9A009464"/>
</dbReference>